<evidence type="ECO:0000313" key="1">
    <source>
        <dbReference type="EMBL" id="KAK9033199.1"/>
    </source>
</evidence>
<accession>A0ABR2T7E8</accession>
<sequence length="96" mass="10864">MVHEAKLVCVSAMEGHNVVEESTSECESQKGTIVPIGFNKVVVSHSSDEGDRLFLGHLFGMKINYGEWSAGVTFMLGWLDFGFWMRIWYDEVLFIS</sequence>
<organism evidence="1 2">
    <name type="scientific">Hibiscus sabdariffa</name>
    <name type="common">roselle</name>
    <dbReference type="NCBI Taxonomy" id="183260"/>
    <lineage>
        <taxon>Eukaryota</taxon>
        <taxon>Viridiplantae</taxon>
        <taxon>Streptophyta</taxon>
        <taxon>Embryophyta</taxon>
        <taxon>Tracheophyta</taxon>
        <taxon>Spermatophyta</taxon>
        <taxon>Magnoliopsida</taxon>
        <taxon>eudicotyledons</taxon>
        <taxon>Gunneridae</taxon>
        <taxon>Pentapetalae</taxon>
        <taxon>rosids</taxon>
        <taxon>malvids</taxon>
        <taxon>Malvales</taxon>
        <taxon>Malvaceae</taxon>
        <taxon>Malvoideae</taxon>
        <taxon>Hibiscus</taxon>
    </lineage>
</organism>
<dbReference type="Proteomes" id="UP001396334">
    <property type="component" value="Unassembled WGS sequence"/>
</dbReference>
<gene>
    <name evidence="1" type="ORF">V6N11_018236</name>
</gene>
<reference evidence="1 2" key="1">
    <citation type="journal article" date="2024" name="G3 (Bethesda)">
        <title>Genome assembly of Hibiscus sabdariffa L. provides insights into metabolisms of medicinal natural products.</title>
        <authorList>
            <person name="Kim T."/>
        </authorList>
    </citation>
    <scope>NUCLEOTIDE SEQUENCE [LARGE SCALE GENOMIC DNA]</scope>
    <source>
        <strain evidence="1">TK-2024</strain>
        <tissue evidence="1">Old leaves</tissue>
    </source>
</reference>
<dbReference type="EMBL" id="JBBPBN010000008">
    <property type="protein sequence ID" value="KAK9033199.1"/>
    <property type="molecule type" value="Genomic_DNA"/>
</dbReference>
<proteinExistence type="predicted"/>
<comment type="caution">
    <text evidence="1">The sequence shown here is derived from an EMBL/GenBank/DDBJ whole genome shotgun (WGS) entry which is preliminary data.</text>
</comment>
<evidence type="ECO:0000313" key="2">
    <source>
        <dbReference type="Proteomes" id="UP001396334"/>
    </source>
</evidence>
<name>A0ABR2T7E8_9ROSI</name>
<protein>
    <submittedName>
        <fullName evidence="1">Uncharacterized protein</fullName>
    </submittedName>
</protein>
<keyword evidence="2" id="KW-1185">Reference proteome</keyword>